<sequence>MPVLPLTLQTWLTQFNLTVAQSLAMGVVPTPALARLGLQTITQQFSQPVPAVQTELQTTLHHTHVPCRIFHPVPSQPLPVILFFHGGGHMCGNSEIYTPICRHIATTCQHIVVSVDYRLAPEFPYPHGLNDCLASLVHLRDTLREHGLRFTPSVTVMGDSAGGALAATLVQQHRLLDKVAQLGMPVDQLVLIYPSLDYTLSSPSIFQLQQGYLLESSKIHWYFDHYFQQDEDRAKASPLFQPIAPTHPATLIITAEFDPLRDEGRRYYDKLRIHDVACEHIHMDTMIHAYLNLEALVPDACATTYQAIAQFLTKSRPRPVSQPLMSHTSS</sequence>
<dbReference type="GO" id="GO:0017061">
    <property type="term" value="F:S-methyl-5-thioadenosine phosphorylase activity"/>
    <property type="evidence" value="ECO:0007669"/>
    <property type="project" value="UniProtKB-EC"/>
</dbReference>
<dbReference type="EMBL" id="BBMN01000001">
    <property type="protein sequence ID" value="GAL02344.1"/>
    <property type="molecule type" value="Genomic_DNA"/>
</dbReference>
<dbReference type="Pfam" id="PF07859">
    <property type="entry name" value="Abhydrolase_3"/>
    <property type="match status" value="1"/>
</dbReference>
<dbReference type="Proteomes" id="UP000029227">
    <property type="component" value="Unassembled WGS sequence"/>
</dbReference>
<dbReference type="EC" id="2.4.2.28" evidence="3"/>
<gene>
    <name evidence="3" type="ORF">JCM19237_5237</name>
</gene>
<dbReference type="PANTHER" id="PTHR48081:SF8">
    <property type="entry name" value="ALPHA_BETA HYDROLASE FOLD-3 DOMAIN-CONTAINING PROTEIN-RELATED"/>
    <property type="match status" value="1"/>
</dbReference>
<comment type="caution">
    <text evidence="3">The sequence shown here is derived from an EMBL/GenBank/DDBJ whole genome shotgun (WGS) entry which is preliminary data.</text>
</comment>
<name>A0A090QKJ7_9GAMM</name>
<keyword evidence="3" id="KW-0328">Glycosyltransferase</keyword>
<dbReference type="STRING" id="754436.JCM19237_5237"/>
<protein>
    <submittedName>
        <fullName evidence="3">5'-methylthioadenosine phosphorylase / putative esterase</fullName>
        <ecNumber evidence="3">2.4.2.28</ecNumber>
    </submittedName>
</protein>
<evidence type="ECO:0000259" key="2">
    <source>
        <dbReference type="Pfam" id="PF07859"/>
    </source>
</evidence>
<reference evidence="3 4" key="1">
    <citation type="journal article" date="2014" name="Genome Announc.">
        <title>Draft Genome Sequences of Two Vibrionaceae Species, Vibrio ponticus C121 and Photobacterium aphoticum C119, Isolated as Coral Reef Microbiota.</title>
        <authorList>
            <person name="Al-saari N."/>
            <person name="Meirelles P.M."/>
            <person name="Mino S."/>
            <person name="Suda W."/>
            <person name="Oshima K."/>
            <person name="Hattori M."/>
            <person name="Ohkuma M."/>
            <person name="Thompson F.L."/>
            <person name="Gomez-Gil B."/>
            <person name="Sawabe T."/>
            <person name="Sawabe T."/>
        </authorList>
    </citation>
    <scope>NUCLEOTIDE SEQUENCE [LARGE SCALE GENOMIC DNA]</scope>
    <source>
        <strain evidence="3 4">JCM 19237</strain>
    </source>
</reference>
<evidence type="ECO:0000256" key="1">
    <source>
        <dbReference type="ARBA" id="ARBA00022801"/>
    </source>
</evidence>
<evidence type="ECO:0000313" key="3">
    <source>
        <dbReference type="EMBL" id="GAL02344.1"/>
    </source>
</evidence>
<proteinExistence type="predicted"/>
<keyword evidence="1" id="KW-0378">Hydrolase</keyword>
<dbReference type="InterPro" id="IPR050300">
    <property type="entry name" value="GDXG_lipolytic_enzyme"/>
</dbReference>
<dbReference type="eggNOG" id="COG0657">
    <property type="taxonomic scope" value="Bacteria"/>
</dbReference>
<dbReference type="Gene3D" id="3.40.50.1820">
    <property type="entry name" value="alpha/beta hydrolase"/>
    <property type="match status" value="1"/>
</dbReference>
<evidence type="ECO:0000313" key="4">
    <source>
        <dbReference type="Proteomes" id="UP000029227"/>
    </source>
</evidence>
<dbReference type="InterPro" id="IPR013094">
    <property type="entry name" value="AB_hydrolase_3"/>
</dbReference>
<dbReference type="SUPFAM" id="SSF53474">
    <property type="entry name" value="alpha/beta-Hydrolases"/>
    <property type="match status" value="1"/>
</dbReference>
<dbReference type="GO" id="GO:0016787">
    <property type="term" value="F:hydrolase activity"/>
    <property type="evidence" value="ECO:0007669"/>
    <property type="project" value="UniProtKB-KW"/>
</dbReference>
<accession>A0A090QKJ7</accession>
<feature type="domain" description="Alpha/beta hydrolase fold-3" evidence="2">
    <location>
        <begin position="81"/>
        <end position="291"/>
    </location>
</feature>
<organism evidence="3 4">
    <name type="scientific">Photobacterium aphoticum</name>
    <dbReference type="NCBI Taxonomy" id="754436"/>
    <lineage>
        <taxon>Bacteria</taxon>
        <taxon>Pseudomonadati</taxon>
        <taxon>Pseudomonadota</taxon>
        <taxon>Gammaproteobacteria</taxon>
        <taxon>Vibrionales</taxon>
        <taxon>Vibrionaceae</taxon>
        <taxon>Photobacterium</taxon>
    </lineage>
</organism>
<dbReference type="AlphaFoldDB" id="A0A090QKJ7"/>
<keyword evidence="3" id="KW-0808">Transferase</keyword>
<dbReference type="InterPro" id="IPR029058">
    <property type="entry name" value="AB_hydrolase_fold"/>
</dbReference>
<dbReference type="PANTHER" id="PTHR48081">
    <property type="entry name" value="AB HYDROLASE SUPERFAMILY PROTEIN C4A8.06C"/>
    <property type="match status" value="1"/>
</dbReference>